<dbReference type="OrthoDB" id="9785185at2"/>
<dbReference type="Pfam" id="PF00535">
    <property type="entry name" value="Glycos_transf_2"/>
    <property type="match status" value="1"/>
</dbReference>
<name>A0A510Y331_MARHA</name>
<dbReference type="Proteomes" id="UP000321051">
    <property type="component" value="Unassembled WGS sequence"/>
</dbReference>
<sequence length="298" mass="33818">MKASVIITTKNRQKELQAAIQSVLAQSRQAAEIIVMDDGSSYDLSQTSDSGFLSSVQYFYHEESLGGAARRNEGAAKATGDILMFLDDDDTWEPQKIEDQLTIFDHHQEVGLVYTGRKVVDAEDRDTVLRRIEPKKRGNGWPDILFNNFIGVTSGVAVRKNLFERVGGFDTSAVARQDYDLWIRLVRVTEVDYDIGCNVRYTVSKQKGRQISSRSDLHGKAIHYLLNKYNKEIESFSSLEKRRLKSDWYHYVARKTHGVSYKTAIAWAIKGLIQYPRVKLFALLLPPAVLNKLIGRLA</sequence>
<dbReference type="Gene3D" id="3.90.550.10">
    <property type="entry name" value="Spore Coat Polysaccharide Biosynthesis Protein SpsA, Chain A"/>
    <property type="match status" value="1"/>
</dbReference>
<evidence type="ECO:0000313" key="2">
    <source>
        <dbReference type="EMBL" id="GEK57738.1"/>
    </source>
</evidence>
<dbReference type="PANTHER" id="PTHR43685:SF2">
    <property type="entry name" value="GLYCOSYLTRANSFERASE 2-LIKE DOMAIN-CONTAINING PROTEIN"/>
    <property type="match status" value="1"/>
</dbReference>
<feature type="domain" description="Glycosyltransferase 2-like" evidence="1">
    <location>
        <begin position="4"/>
        <end position="166"/>
    </location>
</feature>
<dbReference type="EMBL" id="BJUN01000002">
    <property type="protein sequence ID" value="GEK57738.1"/>
    <property type="molecule type" value="Genomic_DNA"/>
</dbReference>
<dbReference type="AlphaFoldDB" id="A0A510Y331"/>
<proteinExistence type="predicted"/>
<dbReference type="InterPro" id="IPR050834">
    <property type="entry name" value="Glycosyltransf_2"/>
</dbReference>
<organism evidence="2 3">
    <name type="scientific">Marinococcus halophilus</name>
    <dbReference type="NCBI Taxonomy" id="1371"/>
    <lineage>
        <taxon>Bacteria</taxon>
        <taxon>Bacillati</taxon>
        <taxon>Bacillota</taxon>
        <taxon>Bacilli</taxon>
        <taxon>Bacillales</taxon>
        <taxon>Bacillaceae</taxon>
        <taxon>Marinococcus</taxon>
    </lineage>
</organism>
<evidence type="ECO:0000259" key="1">
    <source>
        <dbReference type="Pfam" id="PF00535"/>
    </source>
</evidence>
<dbReference type="RefSeq" id="WP_094907649.1">
    <property type="nucleotide sequence ID" value="NZ_BJUN01000002.1"/>
</dbReference>
<dbReference type="InterPro" id="IPR001173">
    <property type="entry name" value="Glyco_trans_2-like"/>
</dbReference>
<dbReference type="PANTHER" id="PTHR43685">
    <property type="entry name" value="GLYCOSYLTRANSFERASE"/>
    <property type="match status" value="1"/>
</dbReference>
<evidence type="ECO:0000313" key="3">
    <source>
        <dbReference type="Proteomes" id="UP000321051"/>
    </source>
</evidence>
<keyword evidence="3" id="KW-1185">Reference proteome</keyword>
<dbReference type="InterPro" id="IPR029044">
    <property type="entry name" value="Nucleotide-diphossugar_trans"/>
</dbReference>
<protein>
    <recommendedName>
        <fullName evidence="1">Glycosyltransferase 2-like domain-containing protein</fullName>
    </recommendedName>
</protein>
<dbReference type="SUPFAM" id="SSF53448">
    <property type="entry name" value="Nucleotide-diphospho-sugar transferases"/>
    <property type="match status" value="1"/>
</dbReference>
<gene>
    <name evidence="2" type="ORF">MHA01_06430</name>
</gene>
<accession>A0A510Y331</accession>
<reference evidence="2 3" key="1">
    <citation type="submission" date="2019-07" db="EMBL/GenBank/DDBJ databases">
        <title>Whole genome shotgun sequence of Marinococcus halophilus NBRC 102359.</title>
        <authorList>
            <person name="Hosoyama A."/>
            <person name="Uohara A."/>
            <person name="Ohji S."/>
            <person name="Ichikawa N."/>
        </authorList>
    </citation>
    <scope>NUCLEOTIDE SEQUENCE [LARGE SCALE GENOMIC DNA]</scope>
    <source>
        <strain evidence="2 3">NBRC 102359</strain>
    </source>
</reference>
<comment type="caution">
    <text evidence="2">The sequence shown here is derived from an EMBL/GenBank/DDBJ whole genome shotgun (WGS) entry which is preliminary data.</text>
</comment>